<dbReference type="PANTHER" id="PTHR31636">
    <property type="entry name" value="OSJNBA0084A10.13 PROTEIN-RELATED"/>
    <property type="match status" value="1"/>
</dbReference>
<evidence type="ECO:0000313" key="4">
    <source>
        <dbReference type="EMBL" id="TDD50521.1"/>
    </source>
</evidence>
<keyword evidence="1" id="KW-0805">Transcription regulation</keyword>
<dbReference type="PROSITE" id="PS50985">
    <property type="entry name" value="GRAS"/>
    <property type="match status" value="1"/>
</dbReference>
<evidence type="ECO:0000256" key="3">
    <source>
        <dbReference type="SAM" id="MobiDB-lite"/>
    </source>
</evidence>
<feature type="region of interest" description="Disordered" evidence="3">
    <location>
        <begin position="1"/>
        <end position="30"/>
    </location>
</feature>
<evidence type="ECO:0000313" key="5">
    <source>
        <dbReference type="Proteomes" id="UP000294947"/>
    </source>
</evidence>
<keyword evidence="5" id="KW-1185">Reference proteome</keyword>
<dbReference type="Gene3D" id="3.40.50.150">
    <property type="entry name" value="Vaccinia Virus protein VP39"/>
    <property type="match status" value="1"/>
</dbReference>
<protein>
    <submittedName>
        <fullName evidence="4">Uncharacterized protein</fullName>
    </submittedName>
</protein>
<feature type="compositionally biased region" description="Low complexity" evidence="3">
    <location>
        <begin position="10"/>
        <end position="29"/>
    </location>
</feature>
<dbReference type="Pfam" id="PF03514">
    <property type="entry name" value="GRAS"/>
    <property type="match status" value="1"/>
</dbReference>
<dbReference type="OrthoDB" id="2591721at2"/>
<proteinExistence type="predicted"/>
<dbReference type="InterPro" id="IPR005202">
    <property type="entry name" value="TF_GRAS"/>
</dbReference>
<dbReference type="Proteomes" id="UP000294947">
    <property type="component" value="Unassembled WGS sequence"/>
</dbReference>
<keyword evidence="2" id="KW-0804">Transcription</keyword>
<dbReference type="AlphaFoldDB" id="A0A4R4YYC6"/>
<dbReference type="SUPFAM" id="SSF53335">
    <property type="entry name" value="S-adenosyl-L-methionine-dependent methyltransferases"/>
    <property type="match status" value="1"/>
</dbReference>
<gene>
    <name evidence="4" type="ORF">E1288_16790</name>
</gene>
<dbReference type="RefSeq" id="WP_132486101.1">
    <property type="nucleotide sequence ID" value="NZ_SMKW01000020.1"/>
</dbReference>
<reference evidence="4 5" key="1">
    <citation type="submission" date="2019-03" db="EMBL/GenBank/DDBJ databases">
        <title>Draft genome sequences of novel Actinobacteria.</title>
        <authorList>
            <person name="Sahin N."/>
            <person name="Ay H."/>
            <person name="Saygin H."/>
        </authorList>
    </citation>
    <scope>NUCLEOTIDE SEQUENCE [LARGE SCALE GENOMIC DNA]</scope>
    <source>
        <strain evidence="4 5">7K502</strain>
    </source>
</reference>
<evidence type="ECO:0000256" key="1">
    <source>
        <dbReference type="ARBA" id="ARBA00023015"/>
    </source>
</evidence>
<dbReference type="EMBL" id="SMKW01000020">
    <property type="protein sequence ID" value="TDD50521.1"/>
    <property type="molecule type" value="Genomic_DNA"/>
</dbReference>
<evidence type="ECO:0000256" key="2">
    <source>
        <dbReference type="ARBA" id="ARBA00023163"/>
    </source>
</evidence>
<sequence>MASAAHHLIGGSTTATETTAPAPRTGAEPLSRTGMEKFALLCDAVAHIHAGRPAQARPALETLRKLIGPEVRPQDAAYELYRAALVNRVEEHGSPSETNLYTQAYDQPQIDLYYLLTTHLPFMDTSRVVNELLAGQVGAADDFALMSVGIGHGRQESALLHSLAAGNPGLRHCTVIGVDPDRESLATAERTLRQAAAEHGVDLDFLPVAKVAEELDDDDWMSLSRIDVPLVVNASLALHHMQDPSPGHDARDEFFQRLRMLVPCGVVLNEFDTDHHEVSFPQRFFNSWRFFGTILRAIEAAPATRQEKDHMKTFFAREVMNIVGSRTDDQRFERHEAAATWINRLRRCGFEPYGDAPGLRVPSLPADFTVRVLPEQVRLGYRDATVCSVIGARPAG</sequence>
<organism evidence="4 5">
    <name type="scientific">Saccharopolyspora elongata</name>
    <dbReference type="NCBI Taxonomy" id="2530387"/>
    <lineage>
        <taxon>Bacteria</taxon>
        <taxon>Bacillati</taxon>
        <taxon>Actinomycetota</taxon>
        <taxon>Actinomycetes</taxon>
        <taxon>Pseudonocardiales</taxon>
        <taxon>Pseudonocardiaceae</taxon>
        <taxon>Saccharopolyspora</taxon>
    </lineage>
</organism>
<name>A0A4R4YYC6_9PSEU</name>
<accession>A0A4R4YYC6</accession>
<comment type="caution">
    <text evidence="4">The sequence shown here is derived from an EMBL/GenBank/DDBJ whole genome shotgun (WGS) entry which is preliminary data.</text>
</comment>
<dbReference type="InterPro" id="IPR029063">
    <property type="entry name" value="SAM-dependent_MTases_sf"/>
</dbReference>